<evidence type="ECO:0000313" key="10">
    <source>
        <dbReference type="Proteomes" id="UP000015101"/>
    </source>
</evidence>
<dbReference type="FunCoup" id="T1FN66">
    <property type="interactions" value="1046"/>
</dbReference>
<evidence type="ECO:0000313" key="9">
    <source>
        <dbReference type="EnsemblMetazoa" id="HelroP185711"/>
    </source>
</evidence>
<evidence type="ECO:0000256" key="7">
    <source>
        <dbReference type="SAM" id="MobiDB-lite"/>
    </source>
</evidence>
<comment type="similarity">
    <text evidence="2">Belongs to the eukaryotic ribosomal protein P1/P2 family.</text>
</comment>
<dbReference type="FunFam" id="1.10.10.1410:FF:000002">
    <property type="entry name" value="60S acidic ribosomal protein P2"/>
    <property type="match status" value="1"/>
</dbReference>
<comment type="function">
    <text evidence="1">Plays an important role in the elongation step of protein synthesis.</text>
</comment>
<dbReference type="CTD" id="20210264"/>
<accession>T1FN66</accession>
<evidence type="ECO:0000256" key="5">
    <source>
        <dbReference type="ARBA" id="ARBA00035301"/>
    </source>
</evidence>
<dbReference type="InterPro" id="IPR044076">
    <property type="entry name" value="Ribosomal_P2"/>
</dbReference>
<dbReference type="HOGENOM" id="CLU_114656_0_2_1"/>
<dbReference type="OrthoDB" id="1227494at2759"/>
<feature type="compositionally biased region" description="Low complexity" evidence="7">
    <location>
        <begin position="68"/>
        <end position="85"/>
    </location>
</feature>
<dbReference type="Proteomes" id="UP000015101">
    <property type="component" value="Unassembled WGS sequence"/>
</dbReference>
<dbReference type="GO" id="GO:0002182">
    <property type="term" value="P:cytoplasmic translational elongation"/>
    <property type="evidence" value="ECO:0007669"/>
    <property type="project" value="InterPro"/>
</dbReference>
<proteinExistence type="inferred from homology"/>
<organism evidence="9 10">
    <name type="scientific">Helobdella robusta</name>
    <name type="common">Californian leech</name>
    <dbReference type="NCBI Taxonomy" id="6412"/>
    <lineage>
        <taxon>Eukaryota</taxon>
        <taxon>Metazoa</taxon>
        <taxon>Spiralia</taxon>
        <taxon>Lophotrochozoa</taxon>
        <taxon>Annelida</taxon>
        <taxon>Clitellata</taxon>
        <taxon>Hirudinea</taxon>
        <taxon>Rhynchobdellida</taxon>
        <taxon>Glossiphoniidae</taxon>
        <taxon>Helobdella</taxon>
    </lineage>
</organism>
<dbReference type="GO" id="GO:0022625">
    <property type="term" value="C:cytosolic large ribosomal subunit"/>
    <property type="evidence" value="ECO:0007669"/>
    <property type="project" value="InterPro"/>
</dbReference>
<keyword evidence="10" id="KW-1185">Reference proteome</keyword>
<reference evidence="8 10" key="2">
    <citation type="journal article" date="2013" name="Nature">
        <title>Insights into bilaterian evolution from three spiralian genomes.</title>
        <authorList>
            <person name="Simakov O."/>
            <person name="Marletaz F."/>
            <person name="Cho S.J."/>
            <person name="Edsinger-Gonzales E."/>
            <person name="Havlak P."/>
            <person name="Hellsten U."/>
            <person name="Kuo D.H."/>
            <person name="Larsson T."/>
            <person name="Lv J."/>
            <person name="Arendt D."/>
            <person name="Savage R."/>
            <person name="Osoegawa K."/>
            <person name="de Jong P."/>
            <person name="Grimwood J."/>
            <person name="Chapman J.A."/>
            <person name="Shapiro H."/>
            <person name="Aerts A."/>
            <person name="Otillar R.P."/>
            <person name="Terry A.Y."/>
            <person name="Boore J.L."/>
            <person name="Grigoriev I.V."/>
            <person name="Lindberg D.R."/>
            <person name="Seaver E.C."/>
            <person name="Weisblat D.A."/>
            <person name="Putnam N.H."/>
            <person name="Rokhsar D.S."/>
        </authorList>
    </citation>
    <scope>NUCLEOTIDE SEQUENCE</scope>
</reference>
<feature type="compositionally biased region" description="Basic and acidic residues" evidence="7">
    <location>
        <begin position="86"/>
        <end position="96"/>
    </location>
</feature>
<keyword evidence="4" id="KW-0687">Ribonucleoprotein</keyword>
<dbReference type="InterPro" id="IPR027534">
    <property type="entry name" value="Ribosomal_P1/P2"/>
</dbReference>
<dbReference type="GeneID" id="20210264"/>
<dbReference type="Gene3D" id="1.10.10.1410">
    <property type="match status" value="1"/>
</dbReference>
<dbReference type="EMBL" id="AMQM01005072">
    <property type="status" value="NOT_ANNOTATED_CDS"/>
    <property type="molecule type" value="Genomic_DNA"/>
</dbReference>
<evidence type="ECO:0000256" key="6">
    <source>
        <dbReference type="ARBA" id="ARBA00035443"/>
    </source>
</evidence>
<dbReference type="InterPro" id="IPR038716">
    <property type="entry name" value="P1/P2_N_sf"/>
</dbReference>
<dbReference type="EMBL" id="KB096785">
    <property type="protein sequence ID" value="ESO01335.1"/>
    <property type="molecule type" value="Genomic_DNA"/>
</dbReference>
<dbReference type="GO" id="GO:0003735">
    <property type="term" value="F:structural constituent of ribosome"/>
    <property type="evidence" value="ECO:0007669"/>
    <property type="project" value="InterPro"/>
</dbReference>
<evidence type="ECO:0000256" key="4">
    <source>
        <dbReference type="ARBA" id="ARBA00023274"/>
    </source>
</evidence>
<reference evidence="10" key="1">
    <citation type="submission" date="2012-12" db="EMBL/GenBank/DDBJ databases">
        <authorList>
            <person name="Hellsten U."/>
            <person name="Grimwood J."/>
            <person name="Chapman J.A."/>
            <person name="Shapiro H."/>
            <person name="Aerts A."/>
            <person name="Otillar R.P."/>
            <person name="Terry A.Y."/>
            <person name="Boore J.L."/>
            <person name="Simakov O."/>
            <person name="Marletaz F."/>
            <person name="Cho S.-J."/>
            <person name="Edsinger-Gonzales E."/>
            <person name="Havlak P."/>
            <person name="Kuo D.-H."/>
            <person name="Larsson T."/>
            <person name="Lv J."/>
            <person name="Arendt D."/>
            <person name="Savage R."/>
            <person name="Osoegawa K."/>
            <person name="de Jong P."/>
            <person name="Lindberg D.R."/>
            <person name="Seaver E.C."/>
            <person name="Weisblat D.A."/>
            <person name="Putnam N.H."/>
            <person name="Grigoriev I.V."/>
            <person name="Rokhsar D.S."/>
        </authorList>
    </citation>
    <scope>NUCLEOTIDE SEQUENCE</scope>
</reference>
<dbReference type="PANTHER" id="PTHR21141">
    <property type="entry name" value="60S ACIDIC RIBOSOMAL PROTEIN FAMILY MEMBER"/>
    <property type="match status" value="1"/>
</dbReference>
<dbReference type="PANTHER" id="PTHR21141:SF5">
    <property type="entry name" value="LARGE RIBOSOMAL SUBUNIT PROTEIN P2"/>
    <property type="match status" value="1"/>
</dbReference>
<dbReference type="CDD" id="cd05833">
    <property type="entry name" value="Ribosomal_P2"/>
    <property type="match status" value="1"/>
</dbReference>
<dbReference type="KEGG" id="hro:HELRODRAFT_185711"/>
<reference evidence="9" key="3">
    <citation type="submission" date="2015-06" db="UniProtKB">
        <authorList>
            <consortium name="EnsemblMetazoa"/>
        </authorList>
    </citation>
    <scope>IDENTIFICATION</scope>
</reference>
<protein>
    <recommendedName>
        <fullName evidence="5">Large ribosomal subunit protein P2</fullName>
    </recommendedName>
    <alternativeName>
        <fullName evidence="6">60S acidic ribosomal protein P2</fullName>
    </alternativeName>
</protein>
<evidence type="ECO:0000313" key="8">
    <source>
        <dbReference type="EMBL" id="ESO01335.1"/>
    </source>
</evidence>
<dbReference type="HAMAP" id="MF_01478">
    <property type="entry name" value="Ribosomal_L12_arch"/>
    <property type="match status" value="1"/>
</dbReference>
<dbReference type="OMA" id="DIMAQGI"/>
<dbReference type="Pfam" id="PF00428">
    <property type="entry name" value="Ribosomal_60s"/>
    <property type="match status" value="1"/>
</dbReference>
<dbReference type="EnsemblMetazoa" id="HelroT185711">
    <property type="protein sequence ID" value="HelroP185711"/>
    <property type="gene ID" value="HelroG185711"/>
</dbReference>
<dbReference type="STRING" id="6412.T1FN66"/>
<feature type="compositionally biased region" description="Acidic residues" evidence="7">
    <location>
        <begin position="97"/>
        <end position="107"/>
    </location>
</feature>
<dbReference type="AlphaFoldDB" id="T1FN66"/>
<dbReference type="RefSeq" id="XP_009020571.1">
    <property type="nucleotide sequence ID" value="XM_009022323.1"/>
</dbReference>
<feature type="region of interest" description="Disordered" evidence="7">
    <location>
        <begin position="65"/>
        <end position="114"/>
    </location>
</feature>
<gene>
    <name evidence="9" type="primary">20210264</name>
    <name evidence="8" type="ORF">HELRODRAFT_185711</name>
</gene>
<name>T1FN66_HELRO</name>
<dbReference type="eggNOG" id="KOG3449">
    <property type="taxonomic scope" value="Eukaryota"/>
</dbReference>
<keyword evidence="3" id="KW-0689">Ribosomal protein</keyword>
<dbReference type="InParanoid" id="T1FN66"/>
<sequence>MRYVAAYLLAHLGGIEKPSDKDLQKILSSVGIDVDDTLAKKVVSELQGKNLDELVAEGRKKLASLPTGGPATAAGAPTAAAAGKVEAVKEAPKEAPKEEEEEEEDGDMGFGLFD</sequence>
<evidence type="ECO:0000256" key="3">
    <source>
        <dbReference type="ARBA" id="ARBA00022980"/>
    </source>
</evidence>
<evidence type="ECO:0000256" key="2">
    <source>
        <dbReference type="ARBA" id="ARBA00005436"/>
    </source>
</evidence>
<evidence type="ECO:0000256" key="1">
    <source>
        <dbReference type="ARBA" id="ARBA00003362"/>
    </source>
</evidence>